<dbReference type="Proteomes" id="UP001501729">
    <property type="component" value="Unassembled WGS sequence"/>
</dbReference>
<evidence type="ECO:0000256" key="7">
    <source>
        <dbReference type="ARBA" id="ARBA00023136"/>
    </source>
</evidence>
<feature type="transmembrane region" description="Helical" evidence="8">
    <location>
        <begin position="256"/>
        <end position="278"/>
    </location>
</feature>
<feature type="transmembrane region" description="Helical" evidence="8">
    <location>
        <begin position="34"/>
        <end position="59"/>
    </location>
</feature>
<proteinExistence type="inferred from homology"/>
<keyword evidence="11" id="KW-1185">Reference proteome</keyword>
<dbReference type="CDD" id="cd06261">
    <property type="entry name" value="TM_PBP2"/>
    <property type="match status" value="1"/>
</dbReference>
<dbReference type="AlphaFoldDB" id="A0AAV3UGR2"/>
<reference evidence="10 11" key="1">
    <citation type="journal article" date="2019" name="Int. J. Syst. Evol. Microbiol.">
        <title>The Global Catalogue of Microorganisms (GCM) 10K type strain sequencing project: providing services to taxonomists for standard genome sequencing and annotation.</title>
        <authorList>
            <consortium name="The Broad Institute Genomics Platform"/>
            <consortium name="The Broad Institute Genome Sequencing Center for Infectious Disease"/>
            <person name="Wu L."/>
            <person name="Ma J."/>
        </authorList>
    </citation>
    <scope>NUCLEOTIDE SEQUENCE [LARGE SCALE GENOMIC DNA]</scope>
    <source>
        <strain evidence="10 11">JCM 17504</strain>
    </source>
</reference>
<dbReference type="GO" id="GO:0005886">
    <property type="term" value="C:plasma membrane"/>
    <property type="evidence" value="ECO:0007669"/>
    <property type="project" value="UniProtKB-SubCell"/>
</dbReference>
<keyword evidence="3" id="KW-1003">Cell membrane</keyword>
<evidence type="ECO:0000313" key="10">
    <source>
        <dbReference type="EMBL" id="GAA5049749.1"/>
    </source>
</evidence>
<gene>
    <name evidence="10" type="ORF">GCM10025751_22920</name>
</gene>
<dbReference type="PROSITE" id="PS50928">
    <property type="entry name" value="ABC_TM1"/>
    <property type="match status" value="1"/>
</dbReference>
<evidence type="ECO:0000256" key="1">
    <source>
        <dbReference type="ARBA" id="ARBA00004429"/>
    </source>
</evidence>
<name>A0AAV3UGR2_9EURY</name>
<evidence type="ECO:0000259" key="9">
    <source>
        <dbReference type="PROSITE" id="PS50928"/>
    </source>
</evidence>
<organism evidence="10 11">
    <name type="scientific">Haladaptatus pallidirubidus</name>
    <dbReference type="NCBI Taxonomy" id="1008152"/>
    <lineage>
        <taxon>Archaea</taxon>
        <taxon>Methanobacteriati</taxon>
        <taxon>Methanobacteriota</taxon>
        <taxon>Stenosarchaea group</taxon>
        <taxon>Halobacteria</taxon>
        <taxon>Halobacteriales</taxon>
        <taxon>Haladaptataceae</taxon>
        <taxon>Haladaptatus</taxon>
    </lineage>
</organism>
<comment type="subcellular location">
    <subcellularLocation>
        <location evidence="1">Cell inner membrane</location>
        <topology evidence="1">Multi-pass membrane protein</topology>
    </subcellularLocation>
    <subcellularLocation>
        <location evidence="8">Cell membrane</location>
        <topology evidence="8">Multi-pass membrane protein</topology>
    </subcellularLocation>
</comment>
<evidence type="ECO:0000256" key="4">
    <source>
        <dbReference type="ARBA" id="ARBA00022519"/>
    </source>
</evidence>
<dbReference type="RefSeq" id="WP_227777341.1">
    <property type="nucleotide sequence ID" value="NZ_BAABKX010000007.1"/>
</dbReference>
<keyword evidence="7 8" id="KW-0472">Membrane</keyword>
<evidence type="ECO:0000256" key="2">
    <source>
        <dbReference type="ARBA" id="ARBA00022448"/>
    </source>
</evidence>
<dbReference type="InterPro" id="IPR000515">
    <property type="entry name" value="MetI-like"/>
</dbReference>
<feature type="transmembrane region" description="Helical" evidence="8">
    <location>
        <begin position="94"/>
        <end position="116"/>
    </location>
</feature>
<comment type="similarity">
    <text evidence="8">Belongs to the binding-protein-dependent transport system permease family.</text>
</comment>
<feature type="domain" description="ABC transmembrane type-1" evidence="9">
    <location>
        <begin position="90"/>
        <end position="278"/>
    </location>
</feature>
<sequence>MSSDSGRSRKFHGTSVLNKIDLSRTIGGVSLSQLLYVLLLSVVFLYLLLPVIFAVLISFNPSDLYAFPPDGLTLKWYQAVFSRYTWISSFMVSFQYSILATVIGILLSSTAAYAIGRFDFRFRNLLDAATFLPLMIPQIILGLALLLFLQHFGLVGNLFGLSLALAVYTTPYATRSILAAMNNFDRSTEEAAMNLGADEIQTFVRITFPSLLPGLLTAAIFSFVVSYSNLQIAVFLQGAGMTPIPVRIFAQMQFGASPVIAAVSTINIVIVLLAILIVERLVGAAEALGYS</sequence>
<evidence type="ECO:0000256" key="5">
    <source>
        <dbReference type="ARBA" id="ARBA00022692"/>
    </source>
</evidence>
<evidence type="ECO:0000313" key="11">
    <source>
        <dbReference type="Proteomes" id="UP001501729"/>
    </source>
</evidence>
<evidence type="ECO:0000256" key="6">
    <source>
        <dbReference type="ARBA" id="ARBA00022989"/>
    </source>
</evidence>
<evidence type="ECO:0000256" key="3">
    <source>
        <dbReference type="ARBA" id="ARBA00022475"/>
    </source>
</evidence>
<feature type="transmembrane region" description="Helical" evidence="8">
    <location>
        <begin position="154"/>
        <end position="173"/>
    </location>
</feature>
<dbReference type="Pfam" id="PF00528">
    <property type="entry name" value="BPD_transp_1"/>
    <property type="match status" value="1"/>
</dbReference>
<dbReference type="EMBL" id="BAABKX010000007">
    <property type="protein sequence ID" value="GAA5049749.1"/>
    <property type="molecule type" value="Genomic_DNA"/>
</dbReference>
<dbReference type="InterPro" id="IPR035906">
    <property type="entry name" value="MetI-like_sf"/>
</dbReference>
<dbReference type="Gene3D" id="1.10.3720.10">
    <property type="entry name" value="MetI-like"/>
    <property type="match status" value="1"/>
</dbReference>
<comment type="caution">
    <text evidence="10">The sequence shown here is derived from an EMBL/GenBank/DDBJ whole genome shotgun (WGS) entry which is preliminary data.</text>
</comment>
<dbReference type="PANTHER" id="PTHR43357:SF4">
    <property type="entry name" value="INNER MEMBRANE ABC TRANSPORTER PERMEASE PROTEIN YDCV"/>
    <property type="match status" value="1"/>
</dbReference>
<dbReference type="SUPFAM" id="SSF161098">
    <property type="entry name" value="MetI-like"/>
    <property type="match status" value="1"/>
</dbReference>
<protein>
    <submittedName>
        <fullName evidence="10">ABC transporter permease</fullName>
    </submittedName>
</protein>
<keyword evidence="6 8" id="KW-1133">Transmembrane helix</keyword>
<feature type="transmembrane region" description="Helical" evidence="8">
    <location>
        <begin position="128"/>
        <end position="148"/>
    </location>
</feature>
<dbReference type="PANTHER" id="PTHR43357">
    <property type="entry name" value="INNER MEMBRANE ABC TRANSPORTER PERMEASE PROTEIN YDCV"/>
    <property type="match status" value="1"/>
</dbReference>
<dbReference type="GeneID" id="68615453"/>
<keyword evidence="5 8" id="KW-0812">Transmembrane</keyword>
<keyword evidence="4" id="KW-0997">Cell inner membrane</keyword>
<dbReference type="GO" id="GO:0055085">
    <property type="term" value="P:transmembrane transport"/>
    <property type="evidence" value="ECO:0007669"/>
    <property type="project" value="InterPro"/>
</dbReference>
<accession>A0AAV3UGR2</accession>
<evidence type="ECO:0000256" key="8">
    <source>
        <dbReference type="RuleBase" id="RU363032"/>
    </source>
</evidence>
<keyword evidence="2 8" id="KW-0813">Transport</keyword>